<accession>A0AA86VID0</accession>
<evidence type="ECO:0000313" key="3">
    <source>
        <dbReference type="EMBL" id="CAL6109267.1"/>
    </source>
</evidence>
<evidence type="ECO:0000313" key="4">
    <source>
        <dbReference type="Proteomes" id="UP001642409"/>
    </source>
</evidence>
<organism evidence="1">
    <name type="scientific">Hexamita inflata</name>
    <dbReference type="NCBI Taxonomy" id="28002"/>
    <lineage>
        <taxon>Eukaryota</taxon>
        <taxon>Metamonada</taxon>
        <taxon>Diplomonadida</taxon>
        <taxon>Hexamitidae</taxon>
        <taxon>Hexamitinae</taxon>
        <taxon>Hexamita</taxon>
    </lineage>
</organism>
<proteinExistence type="predicted"/>
<dbReference type="EMBL" id="CAXDID020000125">
    <property type="protein sequence ID" value="CAL6033214.1"/>
    <property type="molecule type" value="Genomic_DNA"/>
</dbReference>
<protein>
    <submittedName>
        <fullName evidence="1">Uncharacterized protein</fullName>
    </submittedName>
</protein>
<reference evidence="2 4" key="2">
    <citation type="submission" date="2024-07" db="EMBL/GenBank/DDBJ databases">
        <authorList>
            <person name="Akdeniz Z."/>
        </authorList>
    </citation>
    <scope>NUCLEOTIDE SEQUENCE [LARGE SCALE GENOMIC DNA]</scope>
</reference>
<sequence length="528" mass="61433">MFILSLQVSTFKQCFSPASSMQGNRLTRRMTLTLLPNPLMNMIPNDNMCKVLDNKQSVIQILLQSPANGVITLPNIPFTYQFNKTISLTYQFPSLEDYDQTLDVTNAGYSVLLDNEYNISGSVSSVFHVRSNQTSCFSSSSFIYSYIGPLFIFQVEPVFCDVVNFTPFMEFLMDGVWQQIEVKPLENENFYCDDKSYSNDNKQFQQTTSYIIDVVSDCEQAKYSENDRQLIQSVIQYFLLHKSLKVRISIRYQVGPAVASITNVANIKYSFDSFNCYDQTIVRASLNEDNLMIKSGLTQKLQCFNVGISHQYYDYAQMIINQMIYVKIDVVVYTNAPKDYEFSKVVPIDQFLALPYSKFIIDNATLRELMDYKDTVENKIQVFYEIQDKDGNYLYDFSTQLIDLKRTCVKKRVLHYQNNKTDIAIWAKNEYRCKQRQTISQSVELKAYTLEKDGSYKIRQQYNLKVSANYTIPIYTFTVTCANDQTQSNQDCKKNRQIMLSSKNRKEMVYYLESTMEYNEILWSPSQL</sequence>
<reference evidence="1" key="1">
    <citation type="submission" date="2023-06" db="EMBL/GenBank/DDBJ databases">
        <authorList>
            <person name="Kurt Z."/>
        </authorList>
    </citation>
    <scope>NUCLEOTIDE SEQUENCE</scope>
</reference>
<evidence type="ECO:0000313" key="2">
    <source>
        <dbReference type="EMBL" id="CAL6033214.1"/>
    </source>
</evidence>
<name>A0AA86VID0_9EUKA</name>
<comment type="caution">
    <text evidence="1">The sequence shown here is derived from an EMBL/GenBank/DDBJ whole genome shotgun (WGS) entry which is preliminary data.</text>
</comment>
<dbReference type="AlphaFoldDB" id="A0AA86VID0"/>
<gene>
    <name evidence="2" type="ORF">HINF_LOCUS34857</name>
    <name evidence="1" type="ORF">HINF_LOCUS55218</name>
    <name evidence="3" type="ORF">HINF_LOCUS75363</name>
</gene>
<dbReference type="Proteomes" id="UP001642409">
    <property type="component" value="Unassembled WGS sequence"/>
</dbReference>
<evidence type="ECO:0000313" key="1">
    <source>
        <dbReference type="EMBL" id="CAI9967573.1"/>
    </source>
</evidence>
<keyword evidence="4" id="KW-1185">Reference proteome</keyword>
<dbReference type="EMBL" id="CATOUU010001026">
    <property type="protein sequence ID" value="CAI9967573.1"/>
    <property type="molecule type" value="Genomic_DNA"/>
</dbReference>
<dbReference type="EMBL" id="CAXDID020000665">
    <property type="protein sequence ID" value="CAL6109267.1"/>
    <property type="molecule type" value="Genomic_DNA"/>
</dbReference>